<keyword evidence="2" id="KW-0812">Transmembrane</keyword>
<dbReference type="EMBL" id="BAABAT010000003">
    <property type="protein sequence ID" value="GAA4245990.1"/>
    <property type="molecule type" value="Genomic_DNA"/>
</dbReference>
<feature type="domain" description="2TM" evidence="4">
    <location>
        <begin position="73"/>
        <end position="143"/>
    </location>
</feature>
<proteinExistence type="predicted"/>
<gene>
    <name evidence="5" type="ORF">GCM10022255_015510</name>
</gene>
<evidence type="ECO:0000256" key="2">
    <source>
        <dbReference type="SAM" id="Phobius"/>
    </source>
</evidence>
<evidence type="ECO:0000259" key="4">
    <source>
        <dbReference type="Pfam" id="PF13239"/>
    </source>
</evidence>
<accession>A0ABP8D1H6</accession>
<reference evidence="6" key="1">
    <citation type="journal article" date="2019" name="Int. J. Syst. Evol. Microbiol.">
        <title>The Global Catalogue of Microorganisms (GCM) 10K type strain sequencing project: providing services to taxonomists for standard genome sequencing and annotation.</title>
        <authorList>
            <consortium name="The Broad Institute Genomics Platform"/>
            <consortium name="The Broad Institute Genome Sequencing Center for Infectious Disease"/>
            <person name="Wu L."/>
            <person name="Ma J."/>
        </authorList>
    </citation>
    <scope>NUCLEOTIDE SEQUENCE [LARGE SCALE GENOMIC DNA]</scope>
    <source>
        <strain evidence="6">JCM 17441</strain>
    </source>
</reference>
<name>A0ABP8D1H6_9ACTN</name>
<protein>
    <submittedName>
        <fullName evidence="5">DUF1707 domain-containing protein</fullName>
    </submittedName>
</protein>
<dbReference type="Proteomes" id="UP001500620">
    <property type="component" value="Unassembled WGS sequence"/>
</dbReference>
<organism evidence="5 6">
    <name type="scientific">Dactylosporangium darangshiense</name>
    <dbReference type="NCBI Taxonomy" id="579108"/>
    <lineage>
        <taxon>Bacteria</taxon>
        <taxon>Bacillati</taxon>
        <taxon>Actinomycetota</taxon>
        <taxon>Actinomycetes</taxon>
        <taxon>Micromonosporales</taxon>
        <taxon>Micromonosporaceae</taxon>
        <taxon>Dactylosporangium</taxon>
    </lineage>
</organism>
<evidence type="ECO:0000313" key="5">
    <source>
        <dbReference type="EMBL" id="GAA4245990.1"/>
    </source>
</evidence>
<feature type="transmembrane region" description="Helical" evidence="2">
    <location>
        <begin position="83"/>
        <end position="102"/>
    </location>
</feature>
<keyword evidence="2" id="KW-1133">Transmembrane helix</keyword>
<keyword evidence="6" id="KW-1185">Reference proteome</keyword>
<evidence type="ECO:0000313" key="6">
    <source>
        <dbReference type="Proteomes" id="UP001500620"/>
    </source>
</evidence>
<dbReference type="Pfam" id="PF13239">
    <property type="entry name" value="2TM"/>
    <property type="match status" value="1"/>
</dbReference>
<evidence type="ECO:0000259" key="3">
    <source>
        <dbReference type="Pfam" id="PF08044"/>
    </source>
</evidence>
<sequence>MAGERVRASDEEREQYANMVRAGMTEGRLTLEEGEERLSQVYAARYRDELPPITADLPEGGRRGLYETPEAREQFARDGRRHLWGHAGFVAVVAAVLTGLWVLSGAHFFWPAIPLFFMMFGLARHARWRAYGGHPRFGRGRWGHGHEHTGHQGWGRGPWGAASDRQGWSR</sequence>
<dbReference type="Pfam" id="PF08044">
    <property type="entry name" value="DUF1707"/>
    <property type="match status" value="1"/>
</dbReference>
<evidence type="ECO:0000256" key="1">
    <source>
        <dbReference type="SAM" id="MobiDB-lite"/>
    </source>
</evidence>
<feature type="transmembrane region" description="Helical" evidence="2">
    <location>
        <begin position="108"/>
        <end position="126"/>
    </location>
</feature>
<keyword evidence="2" id="KW-0472">Membrane</keyword>
<dbReference type="RefSeq" id="WP_345122766.1">
    <property type="nucleotide sequence ID" value="NZ_BAABAT010000003.1"/>
</dbReference>
<feature type="domain" description="DUF1707" evidence="3">
    <location>
        <begin position="6"/>
        <end position="58"/>
    </location>
</feature>
<feature type="region of interest" description="Disordered" evidence="1">
    <location>
        <begin position="142"/>
        <end position="170"/>
    </location>
</feature>
<dbReference type="InterPro" id="IPR025698">
    <property type="entry name" value="2TM_dom"/>
</dbReference>
<comment type="caution">
    <text evidence="5">The sequence shown here is derived from an EMBL/GenBank/DDBJ whole genome shotgun (WGS) entry which is preliminary data.</text>
</comment>
<dbReference type="InterPro" id="IPR012551">
    <property type="entry name" value="DUF1707_SHOCT-like"/>
</dbReference>